<dbReference type="EMBL" id="NPEU01000329">
    <property type="protein sequence ID" value="RAI34011.1"/>
    <property type="molecule type" value="Genomic_DNA"/>
</dbReference>
<keyword evidence="2" id="KW-1185">Reference proteome</keyword>
<reference evidence="1 2" key="1">
    <citation type="submission" date="2017-07" db="EMBL/GenBank/DDBJ databases">
        <title>Draft Genome Sequences of Select Purple Nonsulfur Bacteria.</title>
        <authorList>
            <person name="Lasarre B."/>
            <person name="Mckinlay J.B."/>
        </authorList>
    </citation>
    <scope>NUCLEOTIDE SEQUENCE [LARGE SCALE GENOMIC DNA]</scope>
    <source>
        <strain evidence="1 2">DSM 11907</strain>
    </source>
</reference>
<dbReference type="Proteomes" id="UP000248863">
    <property type="component" value="Unassembled WGS sequence"/>
</dbReference>
<evidence type="ECO:0000313" key="2">
    <source>
        <dbReference type="Proteomes" id="UP000248863"/>
    </source>
</evidence>
<dbReference type="AlphaFoldDB" id="A0A327K6U1"/>
<proteinExistence type="predicted"/>
<comment type="caution">
    <text evidence="1">The sequence shown here is derived from an EMBL/GenBank/DDBJ whole genome shotgun (WGS) entry which is preliminary data.</text>
</comment>
<evidence type="ECO:0008006" key="3">
    <source>
        <dbReference type="Google" id="ProtNLM"/>
    </source>
</evidence>
<accession>A0A327K6U1</accession>
<protein>
    <recommendedName>
        <fullName evidence="3">Phosphonate metabolism protein</fullName>
    </recommendedName>
</protein>
<evidence type="ECO:0000313" key="1">
    <source>
        <dbReference type="EMBL" id="RAI34011.1"/>
    </source>
</evidence>
<feature type="non-terminal residue" evidence="1">
    <location>
        <position position="155"/>
    </location>
</feature>
<name>A0A327K6U1_9BRAD</name>
<dbReference type="InterPro" id="IPR009389">
    <property type="entry name" value="DUF1045"/>
</dbReference>
<dbReference type="Pfam" id="PF06299">
    <property type="entry name" value="DUF1045"/>
    <property type="match status" value="1"/>
</dbReference>
<dbReference type="OrthoDB" id="4954742at2"/>
<organism evidence="1 2">
    <name type="scientific">Rhodoplanes elegans</name>
    <dbReference type="NCBI Taxonomy" id="29408"/>
    <lineage>
        <taxon>Bacteria</taxon>
        <taxon>Pseudomonadati</taxon>
        <taxon>Pseudomonadota</taxon>
        <taxon>Alphaproteobacteria</taxon>
        <taxon>Hyphomicrobiales</taxon>
        <taxon>Nitrobacteraceae</taxon>
        <taxon>Rhodoplanes</taxon>
    </lineage>
</organism>
<gene>
    <name evidence="1" type="ORF">CH338_21600</name>
</gene>
<sequence>MTPSVRDPRQDRSPRWAIYFVPSADSPLFRLGSALLGYDCRSGDDLAPPSGVDLPADWAALVAPARRYGFHATLKAPFRLAPGCGEEGLVRAVDALAREPRAPVVIRPVVRALGDFVAVVPAVRDAALDRLAADCVTRLDAFRAPLSDADRARRL</sequence>